<feature type="transmembrane region" description="Helical" evidence="1">
    <location>
        <begin position="41"/>
        <end position="62"/>
    </location>
</feature>
<keyword evidence="1" id="KW-1133">Transmembrane helix</keyword>
<feature type="transmembrane region" description="Helical" evidence="1">
    <location>
        <begin position="6"/>
        <end position="29"/>
    </location>
</feature>
<protein>
    <submittedName>
        <fullName evidence="2">Uncharacterized protein</fullName>
    </submittedName>
</protein>
<accession>T1DHV1</accession>
<organism evidence="2">
    <name type="scientific">Psorophora albipes</name>
    <dbReference type="NCBI Taxonomy" id="869069"/>
    <lineage>
        <taxon>Eukaryota</taxon>
        <taxon>Metazoa</taxon>
        <taxon>Ecdysozoa</taxon>
        <taxon>Arthropoda</taxon>
        <taxon>Hexapoda</taxon>
        <taxon>Insecta</taxon>
        <taxon>Pterygota</taxon>
        <taxon>Neoptera</taxon>
        <taxon>Endopterygota</taxon>
        <taxon>Diptera</taxon>
        <taxon>Nematocera</taxon>
        <taxon>Culicoidea</taxon>
        <taxon>Culicidae</taxon>
        <taxon>Culicinae</taxon>
        <taxon>Aedini</taxon>
        <taxon>Psorophora</taxon>
    </lineage>
</organism>
<proteinExistence type="evidence at transcript level"/>
<keyword evidence="1" id="KW-0812">Transmembrane</keyword>
<sequence length="94" mass="11120">CVIQVVLHFSCVCVCVFLFIQFSFLLLFTSTRKTNVNAHVHFHRIICVCVYWFFISFCVKLFYSKIVLLFSLCSQCLYFKIVNYLIDLVKILIC</sequence>
<evidence type="ECO:0000256" key="1">
    <source>
        <dbReference type="SAM" id="Phobius"/>
    </source>
</evidence>
<name>T1DHV1_9DIPT</name>
<evidence type="ECO:0000313" key="2">
    <source>
        <dbReference type="EMBL" id="JAA93536.1"/>
    </source>
</evidence>
<feature type="non-terminal residue" evidence="2">
    <location>
        <position position="1"/>
    </location>
</feature>
<keyword evidence="1" id="KW-0472">Membrane</keyword>
<reference evidence="2" key="1">
    <citation type="journal article" date="2013" name="BMC Genomics">
        <title>A deep insight into the sialotranscriptome of the mosquito, Psorophora albipes.</title>
        <authorList>
            <person name="Chagas A.C."/>
            <person name="Calvo E."/>
            <person name="Rios-Velasquez C.M."/>
            <person name="Pessoa F.A."/>
            <person name="Medeiros J.F."/>
            <person name="Ribeiro J.M."/>
        </authorList>
    </citation>
    <scope>NUCLEOTIDE SEQUENCE</scope>
</reference>
<dbReference type="AlphaFoldDB" id="T1DHV1"/>
<dbReference type="EMBL" id="GALA01001316">
    <property type="protein sequence ID" value="JAA93536.1"/>
    <property type="molecule type" value="mRNA"/>
</dbReference>